<evidence type="ECO:0000256" key="4">
    <source>
        <dbReference type="ARBA" id="ARBA00022825"/>
    </source>
</evidence>
<dbReference type="PROSITE" id="PS51318">
    <property type="entry name" value="TAT"/>
    <property type="match status" value="1"/>
</dbReference>
<feature type="domain" description="Peptidase S9 prolyl oligopeptidase catalytic" evidence="7">
    <location>
        <begin position="507"/>
        <end position="723"/>
    </location>
</feature>
<dbReference type="GO" id="GO:0006508">
    <property type="term" value="P:proteolysis"/>
    <property type="evidence" value="ECO:0007669"/>
    <property type="project" value="UniProtKB-KW"/>
</dbReference>
<organism evidence="9 10">
    <name type="scientific">Pelagerythrobacter marensis</name>
    <dbReference type="NCBI Taxonomy" id="543877"/>
    <lineage>
        <taxon>Bacteria</taxon>
        <taxon>Pseudomonadati</taxon>
        <taxon>Pseudomonadota</taxon>
        <taxon>Alphaproteobacteria</taxon>
        <taxon>Sphingomonadales</taxon>
        <taxon>Erythrobacteraceae</taxon>
        <taxon>Pelagerythrobacter</taxon>
    </lineage>
</organism>
<dbReference type="PANTHER" id="PTHR11757:SF19">
    <property type="entry name" value="PROLYL ENDOPEPTIDASE-LIKE"/>
    <property type="match status" value="1"/>
</dbReference>
<evidence type="ECO:0000313" key="9">
    <source>
        <dbReference type="EMBL" id="AKM07315.1"/>
    </source>
</evidence>
<feature type="signal peptide" evidence="6">
    <location>
        <begin position="1"/>
        <end position="22"/>
    </location>
</feature>
<dbReference type="InterPro" id="IPR051543">
    <property type="entry name" value="Serine_Peptidase_S9A"/>
</dbReference>
<keyword evidence="6" id="KW-0732">Signal</keyword>
<dbReference type="Gene3D" id="3.40.50.1820">
    <property type="entry name" value="alpha/beta hydrolase"/>
    <property type="match status" value="1"/>
</dbReference>
<dbReference type="PATRIC" id="fig|543877.4.peg.1260"/>
<gene>
    <name evidence="9" type="ORF">AM2010_1241</name>
</gene>
<dbReference type="AlphaFoldDB" id="A0A0G3X6Y6"/>
<dbReference type="InterPro" id="IPR006311">
    <property type="entry name" value="TAT_signal"/>
</dbReference>
<dbReference type="InterPro" id="IPR029058">
    <property type="entry name" value="AB_hydrolase_fold"/>
</dbReference>
<dbReference type="SUPFAM" id="SSF50993">
    <property type="entry name" value="Peptidase/esterase 'gauge' domain"/>
    <property type="match status" value="1"/>
</dbReference>
<dbReference type="InterPro" id="IPR001375">
    <property type="entry name" value="Peptidase_S9_cat"/>
</dbReference>
<dbReference type="Gene3D" id="2.130.10.120">
    <property type="entry name" value="Prolyl oligopeptidase, N-terminal domain"/>
    <property type="match status" value="1"/>
</dbReference>
<evidence type="ECO:0000256" key="3">
    <source>
        <dbReference type="ARBA" id="ARBA00022801"/>
    </source>
</evidence>
<proteinExistence type="inferred from homology"/>
<name>A0A0G3X6Y6_9SPHN</name>
<evidence type="ECO:0000256" key="2">
    <source>
        <dbReference type="ARBA" id="ARBA00022670"/>
    </source>
</evidence>
<feature type="region of interest" description="Disordered" evidence="5">
    <location>
        <begin position="32"/>
        <end position="51"/>
    </location>
</feature>
<dbReference type="KEGG" id="amx:AM2010_1241"/>
<keyword evidence="10" id="KW-1185">Reference proteome</keyword>
<dbReference type="InterPro" id="IPR023302">
    <property type="entry name" value="Pept_S9A_N"/>
</dbReference>
<dbReference type="Pfam" id="PF02897">
    <property type="entry name" value="Peptidase_S9_N"/>
    <property type="match status" value="1"/>
</dbReference>
<dbReference type="PANTHER" id="PTHR11757">
    <property type="entry name" value="PROTEASE FAMILY S9A OLIGOPEPTIDASE"/>
    <property type="match status" value="1"/>
</dbReference>
<keyword evidence="3" id="KW-0378">Hydrolase</keyword>
<evidence type="ECO:0000256" key="5">
    <source>
        <dbReference type="SAM" id="MobiDB-lite"/>
    </source>
</evidence>
<protein>
    <submittedName>
        <fullName evidence="9">Oligopeptidase B</fullName>
    </submittedName>
</protein>
<evidence type="ECO:0000256" key="1">
    <source>
        <dbReference type="ARBA" id="ARBA00005228"/>
    </source>
</evidence>
<sequence length="728" mass="80114" precursor="true">MNHSLRSSRRAFLAGSALGTLALNAPAVARQGMSQPSAWPQLSPPRPPRIPNLIEQLGRERDDPYAWMKYVPQTGARSPETLPEPVGRMLASENAYAKAMLAPVEDERDALLAAMMARAAGGVNPPPLRRGGWEYSAAIPPGALHPVHIRRRDGGPAETVLDETERASGQSYYRSTDHQPSPDHRYFAWAEDVIGNDRHRIVVLDTKSGTTRTLVERDAYGYGALTFSPSSRWLFWIWRDRHNRPTRLYRTAVDGSATELVYEESDPAIFMSLRRTAADGFVALTLSGPEVAEVRLIAAGAETAPPRVVLPRSAGVVYEIDEWDGSLVAVTDRDGAFDRKIERLDPETFEPLETLVPHRAGRPIVSVLPFRKALVRLERVDGLHRILLVKPDGTELPLAFDDPAYAVTLPAGQDYNAGQVMIVHQSPRSPRRWMLVDLDRGTRQEVRRETAANFDPEDYEVERLFAPAPDGERVPITVLSRKGTPRDGSAPLLLYGYGAYGVSSDPEFSIPASVLVDKGWRYAIAHVRGGGELGQRWFLGGRRFHKRNSFTDFIACATHLAREGYSAPGRIVAYGLSAGGLLVGASMNMAPGLWGGVIAKVPFVDMLNTMSDADHPLVPLFRPDWGDPLADPAAYDYIASISPYENVRRAAYPPLLCTAGLKDDRVAYWEPAKLVAQVRHLSTSGNPAMLLTDMHAGHQGSADMRSEFSEMTLFWAFAERCVADGEAG</sequence>
<feature type="domain" description="Peptidase S9A N-terminal" evidence="8">
    <location>
        <begin position="55"/>
        <end position="446"/>
    </location>
</feature>
<dbReference type="EMBL" id="CP011805">
    <property type="protein sequence ID" value="AKM07315.1"/>
    <property type="molecule type" value="Genomic_DNA"/>
</dbReference>
<dbReference type="PRINTS" id="PR00862">
    <property type="entry name" value="PROLIGOPTASE"/>
</dbReference>
<dbReference type="GO" id="GO:0004252">
    <property type="term" value="F:serine-type endopeptidase activity"/>
    <property type="evidence" value="ECO:0007669"/>
    <property type="project" value="InterPro"/>
</dbReference>
<dbReference type="Pfam" id="PF00326">
    <property type="entry name" value="Peptidase_S9"/>
    <property type="match status" value="1"/>
</dbReference>
<keyword evidence="4" id="KW-0720">Serine protease</keyword>
<reference evidence="9 10" key="1">
    <citation type="submission" date="2015-06" db="EMBL/GenBank/DDBJ databases">
        <authorList>
            <person name="Kim K.M."/>
        </authorList>
    </citation>
    <scope>NUCLEOTIDE SEQUENCE [LARGE SCALE GENOMIC DNA]</scope>
    <source>
        <strain evidence="9 10">KCTC 22370</strain>
    </source>
</reference>
<evidence type="ECO:0000313" key="10">
    <source>
        <dbReference type="Proteomes" id="UP000037643"/>
    </source>
</evidence>
<accession>A0A0G3X6Y6</accession>
<evidence type="ECO:0000256" key="6">
    <source>
        <dbReference type="SAM" id="SignalP"/>
    </source>
</evidence>
<evidence type="ECO:0000259" key="8">
    <source>
        <dbReference type="Pfam" id="PF02897"/>
    </source>
</evidence>
<dbReference type="InterPro" id="IPR002470">
    <property type="entry name" value="Peptidase_S9A"/>
</dbReference>
<dbReference type="RefSeq" id="WP_053043975.1">
    <property type="nucleotide sequence ID" value="NZ_CP011805.1"/>
</dbReference>
<dbReference type="SUPFAM" id="SSF53474">
    <property type="entry name" value="alpha/beta-Hydrolases"/>
    <property type="match status" value="1"/>
</dbReference>
<dbReference type="Proteomes" id="UP000037643">
    <property type="component" value="Chromosome"/>
</dbReference>
<evidence type="ECO:0000259" key="7">
    <source>
        <dbReference type="Pfam" id="PF00326"/>
    </source>
</evidence>
<keyword evidence="2" id="KW-0645">Protease</keyword>
<comment type="similarity">
    <text evidence="1">Belongs to the peptidase S9A family.</text>
</comment>
<dbReference type="STRING" id="543877.AM2010_1241"/>
<feature type="chain" id="PRO_5005186099" evidence="6">
    <location>
        <begin position="23"/>
        <end position="728"/>
    </location>
</feature>